<reference evidence="2 3" key="1">
    <citation type="submission" date="2024-01" db="EMBL/GenBank/DDBJ databases">
        <title>Genome assemblies of Stephania.</title>
        <authorList>
            <person name="Yang L."/>
        </authorList>
    </citation>
    <scope>NUCLEOTIDE SEQUENCE [LARGE SCALE GENOMIC DNA]</scope>
    <source>
        <strain evidence="2">JXDWG</strain>
        <tissue evidence="2">Leaf</tissue>
    </source>
</reference>
<organism evidence="2 3">
    <name type="scientific">Stephania cephalantha</name>
    <dbReference type="NCBI Taxonomy" id="152367"/>
    <lineage>
        <taxon>Eukaryota</taxon>
        <taxon>Viridiplantae</taxon>
        <taxon>Streptophyta</taxon>
        <taxon>Embryophyta</taxon>
        <taxon>Tracheophyta</taxon>
        <taxon>Spermatophyta</taxon>
        <taxon>Magnoliopsida</taxon>
        <taxon>Ranunculales</taxon>
        <taxon>Menispermaceae</taxon>
        <taxon>Menispermoideae</taxon>
        <taxon>Cissampelideae</taxon>
        <taxon>Stephania</taxon>
    </lineage>
</organism>
<dbReference type="PANTHER" id="PTHR33973:SF4">
    <property type="entry name" value="OS07G0153300 PROTEIN"/>
    <property type="match status" value="1"/>
</dbReference>
<proteinExistence type="predicted"/>
<dbReference type="PANTHER" id="PTHR33973">
    <property type="entry name" value="OS07G0153300 PROTEIN"/>
    <property type="match status" value="1"/>
</dbReference>
<evidence type="ECO:0000313" key="2">
    <source>
        <dbReference type="EMBL" id="KAK9132723.1"/>
    </source>
</evidence>
<keyword evidence="1" id="KW-0472">Membrane</keyword>
<gene>
    <name evidence="2" type="ORF">Scep_012251</name>
</gene>
<evidence type="ECO:0000313" key="3">
    <source>
        <dbReference type="Proteomes" id="UP001419268"/>
    </source>
</evidence>
<feature type="transmembrane region" description="Helical" evidence="1">
    <location>
        <begin position="6"/>
        <end position="26"/>
    </location>
</feature>
<evidence type="ECO:0000256" key="1">
    <source>
        <dbReference type="SAM" id="Phobius"/>
    </source>
</evidence>
<dbReference type="EMBL" id="JBBNAG010000005">
    <property type="protein sequence ID" value="KAK9132723.1"/>
    <property type="molecule type" value="Genomic_DNA"/>
</dbReference>
<sequence length="333" mass="38664">MEALYLLFSATSTIATAFVLSLRLLLRYLYSLILNRRQQEDEQVDDDRAGISLYEGTVWHERRSPVCHAFKYGVRYALVDLDRAHNNRALPSSFFANHLSAHEARRITSTTGPVFLLTIPASVGYEQNPLSVYYCYDVQLKKCIAEASLAFTTLKQAMKEVTNTPWGERVSFTFDPELDLVAKPLHVSPFMDMLGNWRMRANTPGTNISLVISVHHPKLGDYFTATLTAKRVSSWTSTTELFFWLMPHKVALWVYLQALNLWWKNVQFLQHPIYHNHDYRELAEQHDRKLRCSWVDGQDENGLCKPNCQNLQSSSGINDDRWFVWRDAQWPWK</sequence>
<evidence type="ECO:0008006" key="4">
    <source>
        <dbReference type="Google" id="ProtNLM"/>
    </source>
</evidence>
<name>A0AAP0JGK5_9MAGN</name>
<dbReference type="AlphaFoldDB" id="A0AAP0JGK5"/>
<dbReference type="Proteomes" id="UP001419268">
    <property type="component" value="Unassembled WGS sequence"/>
</dbReference>
<dbReference type="Pfam" id="PF07103">
    <property type="entry name" value="DUF1365"/>
    <property type="match status" value="1"/>
</dbReference>
<comment type="caution">
    <text evidence="2">The sequence shown here is derived from an EMBL/GenBank/DDBJ whole genome shotgun (WGS) entry which is preliminary data.</text>
</comment>
<keyword evidence="1" id="KW-0812">Transmembrane</keyword>
<protein>
    <recommendedName>
        <fullName evidence="4">DUF1365 domain-containing protein</fullName>
    </recommendedName>
</protein>
<dbReference type="InterPro" id="IPR010775">
    <property type="entry name" value="DUF1365"/>
</dbReference>
<keyword evidence="1" id="KW-1133">Transmembrane helix</keyword>
<accession>A0AAP0JGK5</accession>
<keyword evidence="3" id="KW-1185">Reference proteome</keyword>